<comment type="caution">
    <text evidence="3">The sequence shown here is derived from an EMBL/GenBank/DDBJ whole genome shotgun (WGS) entry which is preliminary data.</text>
</comment>
<name>A0ABU4FLP1_9ACTN</name>
<feature type="domain" description="Phosphatidic acid phosphatase type 2/haloperoxidase" evidence="2">
    <location>
        <begin position="89"/>
        <end position="203"/>
    </location>
</feature>
<evidence type="ECO:0000313" key="3">
    <source>
        <dbReference type="EMBL" id="MDV7220965.1"/>
    </source>
</evidence>
<dbReference type="InterPro" id="IPR000326">
    <property type="entry name" value="PAP2/HPO"/>
</dbReference>
<keyword evidence="1" id="KW-0812">Transmembrane</keyword>
<feature type="transmembrane region" description="Helical" evidence="1">
    <location>
        <begin position="61"/>
        <end position="82"/>
    </location>
</feature>
<gene>
    <name evidence="3" type="ORF">R5A26_34005</name>
</gene>
<dbReference type="EMBL" id="JAWMAJ010000151">
    <property type="protein sequence ID" value="MDV7220965.1"/>
    <property type="molecule type" value="Genomic_DNA"/>
</dbReference>
<dbReference type="Gene3D" id="1.20.144.10">
    <property type="entry name" value="Phosphatidic acid phosphatase type 2/haloperoxidase"/>
    <property type="match status" value="1"/>
</dbReference>
<evidence type="ECO:0000259" key="2">
    <source>
        <dbReference type="SMART" id="SM00014"/>
    </source>
</evidence>
<dbReference type="PANTHER" id="PTHR14969">
    <property type="entry name" value="SPHINGOSINE-1-PHOSPHATE PHOSPHOHYDROLASE"/>
    <property type="match status" value="1"/>
</dbReference>
<accession>A0ABU4FLP1</accession>
<keyword evidence="1" id="KW-1133">Transmembrane helix</keyword>
<proteinExistence type="predicted"/>
<sequence length="231" mass="23950">MNREDVAELAGSVSLGAWTAFGVLSAVVIGHEGAPLFTDEDALSWSVAHRPDMALAVTRGLTATGTGVIPYALVVLAGLLTGRTARGRLLAATLATACLAAGQGLRYGAMELVSRPRPAMSNWAGNASGWSFPSGHTTTAALTAGLVILAICVRAPHGRTPLCLAVGCWGALVGLTRVYLGVHWFTDVVGGWLFAVGWLGVCLCAAARWLPARLVAERADPAGPARERTRP</sequence>
<protein>
    <submittedName>
        <fullName evidence="3">Phosphatase PAP2 family protein</fullName>
    </submittedName>
</protein>
<dbReference type="RefSeq" id="WP_317774370.1">
    <property type="nucleotide sequence ID" value="NZ_JAWMAJ010000151.1"/>
</dbReference>
<feature type="transmembrane region" description="Helical" evidence="1">
    <location>
        <begin position="130"/>
        <end position="153"/>
    </location>
</feature>
<reference evidence="3 4" key="1">
    <citation type="submission" date="2023-10" db="EMBL/GenBank/DDBJ databases">
        <title>Characterization of rhizosphere-enriched actinobacteria from wheat plants lab-grown on chernevaya soil.</title>
        <authorList>
            <person name="Tikhonova E.N."/>
            <person name="Konopkin A."/>
            <person name="Kravchenko I.K."/>
        </authorList>
    </citation>
    <scope>NUCLEOTIDE SEQUENCE [LARGE SCALE GENOMIC DNA]</scope>
    <source>
        <strain evidence="3 4">RR29</strain>
    </source>
</reference>
<dbReference type="SUPFAM" id="SSF48317">
    <property type="entry name" value="Acid phosphatase/Vanadium-dependent haloperoxidase"/>
    <property type="match status" value="1"/>
</dbReference>
<dbReference type="CDD" id="cd03392">
    <property type="entry name" value="PAP2_like_2"/>
    <property type="match status" value="1"/>
</dbReference>
<dbReference type="Proteomes" id="UP001187346">
    <property type="component" value="Unassembled WGS sequence"/>
</dbReference>
<organism evidence="3 4">
    <name type="scientific">Streptomyces prunicolor</name>
    <dbReference type="NCBI Taxonomy" id="67348"/>
    <lineage>
        <taxon>Bacteria</taxon>
        <taxon>Bacillati</taxon>
        <taxon>Actinomycetota</taxon>
        <taxon>Actinomycetes</taxon>
        <taxon>Kitasatosporales</taxon>
        <taxon>Streptomycetaceae</taxon>
        <taxon>Streptomyces</taxon>
    </lineage>
</organism>
<keyword evidence="4" id="KW-1185">Reference proteome</keyword>
<keyword evidence="1" id="KW-0472">Membrane</keyword>
<dbReference type="InterPro" id="IPR036938">
    <property type="entry name" value="PAP2/HPO_sf"/>
</dbReference>
<feature type="transmembrane region" description="Helical" evidence="1">
    <location>
        <begin position="192"/>
        <end position="210"/>
    </location>
</feature>
<feature type="transmembrane region" description="Helical" evidence="1">
    <location>
        <begin position="160"/>
        <end position="180"/>
    </location>
</feature>
<dbReference type="Pfam" id="PF01569">
    <property type="entry name" value="PAP2"/>
    <property type="match status" value="1"/>
</dbReference>
<evidence type="ECO:0000256" key="1">
    <source>
        <dbReference type="SAM" id="Phobius"/>
    </source>
</evidence>
<feature type="transmembrane region" description="Helical" evidence="1">
    <location>
        <begin position="9"/>
        <end position="29"/>
    </location>
</feature>
<feature type="transmembrane region" description="Helical" evidence="1">
    <location>
        <begin position="89"/>
        <end position="110"/>
    </location>
</feature>
<evidence type="ECO:0000313" key="4">
    <source>
        <dbReference type="Proteomes" id="UP001187346"/>
    </source>
</evidence>
<dbReference type="PANTHER" id="PTHR14969:SF13">
    <property type="entry name" value="AT30094P"/>
    <property type="match status" value="1"/>
</dbReference>
<dbReference type="SMART" id="SM00014">
    <property type="entry name" value="acidPPc"/>
    <property type="match status" value="1"/>
</dbReference>